<reference evidence="3 4" key="1">
    <citation type="submission" date="2018-02" db="EMBL/GenBank/DDBJ databases">
        <title>Draft genome sequences of Elsinoe sp., causing black scab on jojoba.</title>
        <authorList>
            <person name="Stodart B."/>
            <person name="Jeffress S."/>
            <person name="Ash G."/>
            <person name="Arun Chinnappa K."/>
        </authorList>
    </citation>
    <scope>NUCLEOTIDE SEQUENCE [LARGE SCALE GENOMIC DNA]</scope>
    <source>
        <strain evidence="3 4">Hillstone_2</strain>
    </source>
</reference>
<comment type="caution">
    <text evidence="3">The sequence shown here is derived from an EMBL/GenBank/DDBJ whole genome shotgun (WGS) entry which is preliminary data.</text>
</comment>
<feature type="transmembrane region" description="Helical" evidence="2">
    <location>
        <begin position="37"/>
        <end position="62"/>
    </location>
</feature>
<proteinExistence type="predicted"/>
<evidence type="ECO:0000256" key="2">
    <source>
        <dbReference type="SAM" id="Phobius"/>
    </source>
</evidence>
<feature type="transmembrane region" description="Helical" evidence="2">
    <location>
        <begin position="196"/>
        <end position="219"/>
    </location>
</feature>
<keyword evidence="2" id="KW-0812">Transmembrane</keyword>
<keyword evidence="2" id="KW-0472">Membrane</keyword>
<gene>
    <name evidence="3" type="ORF">C1H76_5499</name>
</gene>
<dbReference type="AlphaFoldDB" id="A0A4U7AZU4"/>
<evidence type="ECO:0000313" key="4">
    <source>
        <dbReference type="Proteomes" id="UP000308133"/>
    </source>
</evidence>
<feature type="region of interest" description="Disordered" evidence="1">
    <location>
        <begin position="293"/>
        <end position="319"/>
    </location>
</feature>
<feature type="transmembrane region" description="Helical" evidence="2">
    <location>
        <begin position="390"/>
        <end position="414"/>
    </location>
</feature>
<evidence type="ECO:0000256" key="1">
    <source>
        <dbReference type="SAM" id="MobiDB-lite"/>
    </source>
</evidence>
<feature type="transmembrane region" description="Helical" evidence="2">
    <location>
        <begin position="156"/>
        <end position="176"/>
    </location>
</feature>
<sequence>MAPVSHKPLIPLTYACPIQSRPSAPSSVTLCHISKPVLIYSLVAFWYALRAATVLITGVILVKTSLEYLPSLIQILPDLMPTYDGIVYTSVSHVCTLVLGGVFGSRLQQLSTSSPHHVTFINSLVLALYFMSAAFVLSAAILQTGLTLNNPAACNAAVYCCVVFYFMSKGIIQLFLIERAHAIRAHKMSRSRDRLYLALLVAVVLGFGTIMITAFVWPISEVSGVDRICRIGLPLSVTIPMLTYDIVVNFALTWVFIWLLQPLNRKRMPSSGGIMVHRRVSLTSISPSMGNTDIDADIGRPSSSRPLRQSQMDFSKDDSVKEPRNITNIIERNETMGTELADYHPADVVVSKNYKWVDRLIIKSMLGAILVLLPTIANLGLLTHVKGKEQGWICLTFCTVDVTWAVVILHWLTIGKSDEAPMPKSLGVV</sequence>
<keyword evidence="2" id="KW-1133">Transmembrane helix</keyword>
<dbReference type="PANTHER" id="PTHR38848">
    <property type="entry name" value="G-PROTEIN COUPLED RECEPTORS FAMILY 3 PROFILE DOMAIN-CONTAINING PROTEIN"/>
    <property type="match status" value="1"/>
</dbReference>
<organism evidence="3 4">
    <name type="scientific">Elsinoe australis</name>
    <dbReference type="NCBI Taxonomy" id="40998"/>
    <lineage>
        <taxon>Eukaryota</taxon>
        <taxon>Fungi</taxon>
        <taxon>Dikarya</taxon>
        <taxon>Ascomycota</taxon>
        <taxon>Pezizomycotina</taxon>
        <taxon>Dothideomycetes</taxon>
        <taxon>Dothideomycetidae</taxon>
        <taxon>Myriangiales</taxon>
        <taxon>Elsinoaceae</taxon>
        <taxon>Elsinoe</taxon>
    </lineage>
</organism>
<dbReference type="PANTHER" id="PTHR38848:SF3">
    <property type="entry name" value="G-PROTEIN COUPLED RECEPTORS FAMILY 3 PROFILE DOMAIN-CONTAINING PROTEIN"/>
    <property type="match status" value="1"/>
</dbReference>
<feature type="compositionally biased region" description="Low complexity" evidence="1">
    <location>
        <begin position="300"/>
        <end position="311"/>
    </location>
</feature>
<feature type="transmembrane region" description="Helical" evidence="2">
    <location>
        <begin position="239"/>
        <end position="260"/>
    </location>
</feature>
<accession>A0A4U7AZU4</accession>
<feature type="transmembrane region" description="Helical" evidence="2">
    <location>
        <begin position="86"/>
        <end position="107"/>
    </location>
</feature>
<evidence type="ECO:0000313" key="3">
    <source>
        <dbReference type="EMBL" id="TKX22210.1"/>
    </source>
</evidence>
<dbReference type="EMBL" id="PTQR01000068">
    <property type="protein sequence ID" value="TKX22210.1"/>
    <property type="molecule type" value="Genomic_DNA"/>
</dbReference>
<feature type="transmembrane region" description="Helical" evidence="2">
    <location>
        <begin position="119"/>
        <end position="144"/>
    </location>
</feature>
<protein>
    <submittedName>
        <fullName evidence="3">Uncharacterized protein</fullName>
    </submittedName>
</protein>
<feature type="transmembrane region" description="Helical" evidence="2">
    <location>
        <begin position="360"/>
        <end position="384"/>
    </location>
</feature>
<dbReference type="Proteomes" id="UP000308133">
    <property type="component" value="Unassembled WGS sequence"/>
</dbReference>
<name>A0A4U7AZU4_9PEZI</name>